<sequence>EVDHEDPVGPVSSEAVFSLRQMLQWREWVLEHEQPTILYRTQPVEVSPRPPEASWRTQ</sequence>
<evidence type="ECO:0000313" key="2">
    <source>
        <dbReference type="Proteomes" id="UP000186817"/>
    </source>
</evidence>
<accession>A0A1Q9BRN9</accession>
<name>A0A1Q9BRN9_SYMMI</name>
<evidence type="ECO:0000313" key="1">
    <source>
        <dbReference type="EMBL" id="OLP73368.1"/>
    </source>
</evidence>
<comment type="caution">
    <text evidence="1">The sequence shown here is derived from an EMBL/GenBank/DDBJ whole genome shotgun (WGS) entry which is preliminary data.</text>
</comment>
<dbReference type="AlphaFoldDB" id="A0A1Q9BRN9"/>
<organism evidence="1 2">
    <name type="scientific">Symbiodinium microadriaticum</name>
    <name type="common">Dinoflagellate</name>
    <name type="synonym">Zooxanthella microadriatica</name>
    <dbReference type="NCBI Taxonomy" id="2951"/>
    <lineage>
        <taxon>Eukaryota</taxon>
        <taxon>Sar</taxon>
        <taxon>Alveolata</taxon>
        <taxon>Dinophyceae</taxon>
        <taxon>Suessiales</taxon>
        <taxon>Symbiodiniaceae</taxon>
        <taxon>Symbiodinium</taxon>
    </lineage>
</organism>
<proteinExistence type="predicted"/>
<protein>
    <submittedName>
        <fullName evidence="1">Uncharacterized protein</fullName>
    </submittedName>
</protein>
<feature type="non-terminal residue" evidence="1">
    <location>
        <position position="1"/>
    </location>
</feature>
<dbReference type="Proteomes" id="UP000186817">
    <property type="component" value="Unassembled WGS sequence"/>
</dbReference>
<feature type="non-terminal residue" evidence="1">
    <location>
        <position position="58"/>
    </location>
</feature>
<dbReference type="EMBL" id="LSRX01005656">
    <property type="protein sequence ID" value="OLP73368.1"/>
    <property type="molecule type" value="Genomic_DNA"/>
</dbReference>
<gene>
    <name evidence="1" type="ORF">AK812_SmicGene47418</name>
</gene>
<keyword evidence="2" id="KW-1185">Reference proteome</keyword>
<reference evidence="1 2" key="1">
    <citation type="submission" date="2016-02" db="EMBL/GenBank/DDBJ databases">
        <title>Genome analysis of coral dinoflagellate symbionts highlights evolutionary adaptations to a symbiotic lifestyle.</title>
        <authorList>
            <person name="Aranda M."/>
            <person name="Li Y."/>
            <person name="Liew Y.J."/>
            <person name="Baumgarten S."/>
            <person name="Simakov O."/>
            <person name="Wilson M."/>
            <person name="Piel J."/>
            <person name="Ashoor H."/>
            <person name="Bougouffa S."/>
            <person name="Bajic V.B."/>
            <person name="Ryu T."/>
            <person name="Ravasi T."/>
            <person name="Bayer T."/>
            <person name="Micklem G."/>
            <person name="Kim H."/>
            <person name="Bhak J."/>
            <person name="Lajeunesse T.C."/>
            <person name="Voolstra C.R."/>
        </authorList>
    </citation>
    <scope>NUCLEOTIDE SEQUENCE [LARGE SCALE GENOMIC DNA]</scope>
    <source>
        <strain evidence="1 2">CCMP2467</strain>
    </source>
</reference>